<dbReference type="EMBL" id="LIXZ01000011">
    <property type="protein sequence ID" value="KPL58848.1"/>
    <property type="molecule type" value="Genomic_DNA"/>
</dbReference>
<evidence type="ECO:0000259" key="4">
    <source>
        <dbReference type="PROSITE" id="PS50977"/>
    </source>
</evidence>
<dbReference type="RefSeq" id="WP_060673141.1">
    <property type="nucleotide sequence ID" value="NZ_LIXZ01000011.1"/>
</dbReference>
<evidence type="ECO:0000256" key="3">
    <source>
        <dbReference type="PROSITE-ProRule" id="PRU00335"/>
    </source>
</evidence>
<reference evidence="5 6" key="1">
    <citation type="submission" date="2015-08" db="EMBL/GenBank/DDBJ databases">
        <title>Draft Genome Sequence of Bacillus vietnamensis UCD-SED5.</title>
        <authorList>
            <person name="Lee R.D."/>
            <person name="Jospin G."/>
            <person name="Lang J.M."/>
            <person name="Coil D.A."/>
            <person name="Eisen J.A."/>
        </authorList>
    </citation>
    <scope>NUCLEOTIDE SEQUENCE [LARGE SCALE GENOMIC DNA]</scope>
    <source>
        <strain evidence="5 6">UCD-SED5</strain>
    </source>
</reference>
<dbReference type="SUPFAM" id="SSF46689">
    <property type="entry name" value="Homeodomain-like"/>
    <property type="match status" value="1"/>
</dbReference>
<feature type="DNA-binding region" description="H-T-H motif" evidence="3">
    <location>
        <begin position="33"/>
        <end position="52"/>
    </location>
</feature>
<dbReference type="AlphaFoldDB" id="A0A0P6W035"/>
<dbReference type="InterPro" id="IPR050624">
    <property type="entry name" value="HTH-type_Tx_Regulator"/>
</dbReference>
<dbReference type="PROSITE" id="PS50977">
    <property type="entry name" value="HTH_TETR_2"/>
    <property type="match status" value="1"/>
</dbReference>
<evidence type="ECO:0000256" key="2">
    <source>
        <dbReference type="ARBA" id="ARBA00023125"/>
    </source>
</evidence>
<keyword evidence="1" id="KW-0678">Repressor</keyword>
<keyword evidence="2 3" id="KW-0238">DNA-binding</keyword>
<gene>
    <name evidence="5" type="ORF">AM506_14140</name>
</gene>
<dbReference type="PANTHER" id="PTHR43479:SF11">
    <property type="entry name" value="ACREF_ENVCD OPERON REPRESSOR-RELATED"/>
    <property type="match status" value="1"/>
</dbReference>
<dbReference type="Gene3D" id="1.10.357.10">
    <property type="entry name" value="Tetracycline Repressor, domain 2"/>
    <property type="match status" value="1"/>
</dbReference>
<sequence length="189" mass="21894">MSPRKAVKQELTKEIIMDAARELFLKKGYQQASIRQVASELGYSHGSIYYHFKNKAELFYAIIESDFKLLDQWLDDVMNQKMDHLGKLKAVLLAYIRFGMTHKSQYEMMFLLSDDEVKSYVNKGPNESYEKFAKAIILLSNKKISIQQTWSIFLSLHGFVSHYCRCDDTYVEVGNLAESHVNFILKSLG</sequence>
<dbReference type="GO" id="GO:0003677">
    <property type="term" value="F:DNA binding"/>
    <property type="evidence" value="ECO:0007669"/>
    <property type="project" value="UniProtKB-UniRule"/>
</dbReference>
<dbReference type="Pfam" id="PF00440">
    <property type="entry name" value="TetR_N"/>
    <property type="match status" value="1"/>
</dbReference>
<proteinExistence type="predicted"/>
<dbReference type="OrthoDB" id="9815924at2"/>
<organism evidence="5 6">
    <name type="scientific">Rossellomorea vietnamensis</name>
    <dbReference type="NCBI Taxonomy" id="218284"/>
    <lineage>
        <taxon>Bacteria</taxon>
        <taxon>Bacillati</taxon>
        <taxon>Bacillota</taxon>
        <taxon>Bacilli</taxon>
        <taxon>Bacillales</taxon>
        <taxon>Bacillaceae</taxon>
        <taxon>Rossellomorea</taxon>
    </lineage>
</organism>
<evidence type="ECO:0000313" key="6">
    <source>
        <dbReference type="Proteomes" id="UP000050398"/>
    </source>
</evidence>
<dbReference type="PATRIC" id="fig|218284.4.peg.1005"/>
<accession>A0A0P6W035</accession>
<evidence type="ECO:0000256" key="1">
    <source>
        <dbReference type="ARBA" id="ARBA00022491"/>
    </source>
</evidence>
<feature type="domain" description="HTH tetR-type" evidence="4">
    <location>
        <begin position="10"/>
        <end position="70"/>
    </location>
</feature>
<protein>
    <submittedName>
        <fullName evidence="5">TetR family transcriptional regulator</fullName>
    </submittedName>
</protein>
<dbReference type="PRINTS" id="PR00455">
    <property type="entry name" value="HTHTETR"/>
</dbReference>
<comment type="caution">
    <text evidence="5">The sequence shown here is derived from an EMBL/GenBank/DDBJ whole genome shotgun (WGS) entry which is preliminary data.</text>
</comment>
<evidence type="ECO:0000313" key="5">
    <source>
        <dbReference type="EMBL" id="KPL58848.1"/>
    </source>
</evidence>
<dbReference type="Proteomes" id="UP000050398">
    <property type="component" value="Unassembled WGS sequence"/>
</dbReference>
<name>A0A0P6W035_9BACI</name>
<dbReference type="InterPro" id="IPR001647">
    <property type="entry name" value="HTH_TetR"/>
</dbReference>
<dbReference type="PANTHER" id="PTHR43479">
    <property type="entry name" value="ACREF/ENVCD OPERON REPRESSOR-RELATED"/>
    <property type="match status" value="1"/>
</dbReference>
<dbReference type="InterPro" id="IPR009057">
    <property type="entry name" value="Homeodomain-like_sf"/>
</dbReference>